<dbReference type="AlphaFoldDB" id="A0AAV2P1X6"/>
<evidence type="ECO:0000313" key="2">
    <source>
        <dbReference type="Proteomes" id="UP001497644"/>
    </source>
</evidence>
<name>A0AAV2P1X6_9HYME</name>
<reference evidence="1" key="1">
    <citation type="submission" date="2024-04" db="EMBL/GenBank/DDBJ databases">
        <authorList>
            <consortium name="Molecular Ecology Group"/>
        </authorList>
    </citation>
    <scope>NUCLEOTIDE SEQUENCE</scope>
</reference>
<sequence>MRIVSYLLKWLRHIANCLWNHNIAVVGILHGERFLATGGIESWMGLGYLLRYLCARLHLPACPSVDFRHVNSPTLRLASCDAEPVRSRDEPGKRPM</sequence>
<keyword evidence="2" id="KW-1185">Reference proteome</keyword>
<dbReference type="Proteomes" id="UP001497644">
    <property type="component" value="Chromosome 6"/>
</dbReference>
<protein>
    <submittedName>
        <fullName evidence="1">Uncharacterized protein</fullName>
    </submittedName>
</protein>
<evidence type="ECO:0000313" key="1">
    <source>
        <dbReference type="EMBL" id="CAL1685826.1"/>
    </source>
</evidence>
<accession>A0AAV2P1X6</accession>
<gene>
    <name evidence="1" type="ORF">LPLAT_LOCUS11238</name>
</gene>
<dbReference type="EMBL" id="OZ034829">
    <property type="protein sequence ID" value="CAL1685826.1"/>
    <property type="molecule type" value="Genomic_DNA"/>
</dbReference>
<proteinExistence type="predicted"/>
<organism evidence="1 2">
    <name type="scientific">Lasius platythorax</name>
    <dbReference type="NCBI Taxonomy" id="488582"/>
    <lineage>
        <taxon>Eukaryota</taxon>
        <taxon>Metazoa</taxon>
        <taxon>Ecdysozoa</taxon>
        <taxon>Arthropoda</taxon>
        <taxon>Hexapoda</taxon>
        <taxon>Insecta</taxon>
        <taxon>Pterygota</taxon>
        <taxon>Neoptera</taxon>
        <taxon>Endopterygota</taxon>
        <taxon>Hymenoptera</taxon>
        <taxon>Apocrita</taxon>
        <taxon>Aculeata</taxon>
        <taxon>Formicoidea</taxon>
        <taxon>Formicidae</taxon>
        <taxon>Formicinae</taxon>
        <taxon>Lasius</taxon>
        <taxon>Lasius</taxon>
    </lineage>
</organism>